<protein>
    <submittedName>
        <fullName evidence="3">Uncharacterized protein</fullName>
    </submittedName>
</protein>
<dbReference type="Proteomes" id="UP001374584">
    <property type="component" value="Unassembled WGS sequence"/>
</dbReference>
<evidence type="ECO:0000313" key="4">
    <source>
        <dbReference type="Proteomes" id="UP001374584"/>
    </source>
</evidence>
<dbReference type="PANTHER" id="PTHR46859">
    <property type="entry name" value="TRANSMEMBRANE FRAGILE-X-F-ASSOCIATED PROTEIN"/>
    <property type="match status" value="1"/>
</dbReference>
<name>A0AAN9R9Z3_PHACN</name>
<keyword evidence="4" id="KW-1185">Reference proteome</keyword>
<sequence>MLADQPQFLLNSTFASFCWWSIDEGSREEQARIYHEGASGYNTFCGYPPEIVKKMPRKELAEEFSNDRFGDSRQLLVNKLKLQNSANRTFFTSELLCSPKSPALKSSRHTSSFQLTITPERMLTQISKVELTEMAKQMRAATMPKDSLTKKRKAPVTITQTPTEQDKEATSGLVFKRRRRAATPPVEHSYSDGRFLGQVVVHSEGHALNHDVIIFQECEVGSSKGKSLWDLNFDFPTYREKTFLPNVDKETLMAFGEDQLLRDTMKQIGQAFATSCLAVTMMRDRRVAKDLKAQENVKLHKKIEHLKNELKHSNNLQQEVERLQAERAK</sequence>
<reference evidence="3 4" key="1">
    <citation type="submission" date="2024-01" db="EMBL/GenBank/DDBJ databases">
        <title>The genomes of 5 underutilized Papilionoideae crops provide insights into root nodulation and disease resistanc.</title>
        <authorList>
            <person name="Jiang F."/>
        </authorList>
    </citation>
    <scope>NUCLEOTIDE SEQUENCE [LARGE SCALE GENOMIC DNA]</scope>
    <source>
        <strain evidence="3">JINMINGXINNONG_FW02</strain>
        <tissue evidence="3">Leaves</tissue>
    </source>
</reference>
<evidence type="ECO:0000256" key="2">
    <source>
        <dbReference type="SAM" id="MobiDB-lite"/>
    </source>
</evidence>
<evidence type="ECO:0000256" key="1">
    <source>
        <dbReference type="SAM" id="Coils"/>
    </source>
</evidence>
<organism evidence="3 4">
    <name type="scientific">Phaseolus coccineus</name>
    <name type="common">Scarlet runner bean</name>
    <name type="synonym">Phaseolus multiflorus</name>
    <dbReference type="NCBI Taxonomy" id="3886"/>
    <lineage>
        <taxon>Eukaryota</taxon>
        <taxon>Viridiplantae</taxon>
        <taxon>Streptophyta</taxon>
        <taxon>Embryophyta</taxon>
        <taxon>Tracheophyta</taxon>
        <taxon>Spermatophyta</taxon>
        <taxon>Magnoliopsida</taxon>
        <taxon>eudicotyledons</taxon>
        <taxon>Gunneridae</taxon>
        <taxon>Pentapetalae</taxon>
        <taxon>rosids</taxon>
        <taxon>fabids</taxon>
        <taxon>Fabales</taxon>
        <taxon>Fabaceae</taxon>
        <taxon>Papilionoideae</taxon>
        <taxon>50 kb inversion clade</taxon>
        <taxon>NPAAA clade</taxon>
        <taxon>indigoferoid/millettioid clade</taxon>
        <taxon>Phaseoleae</taxon>
        <taxon>Phaseolus</taxon>
    </lineage>
</organism>
<keyword evidence="1" id="KW-0175">Coiled coil</keyword>
<feature type="region of interest" description="Disordered" evidence="2">
    <location>
        <begin position="142"/>
        <end position="171"/>
    </location>
</feature>
<dbReference type="EMBL" id="JAYMYR010000005">
    <property type="protein sequence ID" value="KAK7364686.1"/>
    <property type="molecule type" value="Genomic_DNA"/>
</dbReference>
<dbReference type="AlphaFoldDB" id="A0AAN9R9Z3"/>
<accession>A0AAN9R9Z3</accession>
<evidence type="ECO:0000313" key="3">
    <source>
        <dbReference type="EMBL" id="KAK7364686.1"/>
    </source>
</evidence>
<gene>
    <name evidence="3" type="ORF">VNO80_13427</name>
</gene>
<proteinExistence type="predicted"/>
<feature type="coiled-coil region" evidence="1">
    <location>
        <begin position="289"/>
        <end position="326"/>
    </location>
</feature>
<comment type="caution">
    <text evidence="3">The sequence shown here is derived from an EMBL/GenBank/DDBJ whole genome shotgun (WGS) entry which is preliminary data.</text>
</comment>
<dbReference type="PANTHER" id="PTHR46859:SF3">
    <property type="entry name" value="RING-TYPE DOMAIN-CONTAINING PROTEIN"/>
    <property type="match status" value="1"/>
</dbReference>